<dbReference type="SMART" id="SM00382">
    <property type="entry name" value="AAA"/>
    <property type="match status" value="1"/>
</dbReference>
<dbReference type="PANTHER" id="PTHR43158:SF5">
    <property type="entry name" value="ABC TRANSPORTER, ATP-BINDING PROTEIN"/>
    <property type="match status" value="1"/>
</dbReference>
<dbReference type="Pfam" id="PF00005">
    <property type="entry name" value="ABC_tran"/>
    <property type="match status" value="1"/>
</dbReference>
<protein>
    <submittedName>
        <fullName evidence="4">ABC transporter ATP-binding protein</fullName>
    </submittedName>
</protein>
<dbReference type="EMBL" id="JANFZH010000084">
    <property type="protein sequence ID" value="MCQ4841816.1"/>
    <property type="molecule type" value="Genomic_DNA"/>
</dbReference>
<dbReference type="Gene3D" id="3.40.50.300">
    <property type="entry name" value="P-loop containing nucleotide triphosphate hydrolases"/>
    <property type="match status" value="1"/>
</dbReference>
<keyword evidence="1" id="KW-0547">Nucleotide-binding</keyword>
<dbReference type="SUPFAM" id="SSF52540">
    <property type="entry name" value="P-loop containing nucleoside triphosphate hydrolases"/>
    <property type="match status" value="1"/>
</dbReference>
<dbReference type="PANTHER" id="PTHR43158">
    <property type="entry name" value="SKFA PEPTIDE EXPORT ATP-BINDING PROTEIN SKFE"/>
    <property type="match status" value="1"/>
</dbReference>
<keyword evidence="5" id="KW-1185">Reference proteome</keyword>
<proteinExistence type="predicted"/>
<evidence type="ECO:0000313" key="4">
    <source>
        <dbReference type="EMBL" id="MCQ4841816.1"/>
    </source>
</evidence>
<dbReference type="PROSITE" id="PS50893">
    <property type="entry name" value="ABC_TRANSPORTER_2"/>
    <property type="match status" value="1"/>
</dbReference>
<gene>
    <name evidence="4" type="ORF">NE695_18110</name>
</gene>
<dbReference type="InterPro" id="IPR003439">
    <property type="entry name" value="ABC_transporter-like_ATP-bd"/>
</dbReference>
<dbReference type="GeneID" id="90532409"/>
<dbReference type="GO" id="GO:0005524">
    <property type="term" value="F:ATP binding"/>
    <property type="evidence" value="ECO:0007669"/>
    <property type="project" value="UniProtKB-KW"/>
</dbReference>
<evidence type="ECO:0000256" key="1">
    <source>
        <dbReference type="ARBA" id="ARBA00022741"/>
    </source>
</evidence>
<evidence type="ECO:0000256" key="2">
    <source>
        <dbReference type="ARBA" id="ARBA00022840"/>
    </source>
</evidence>
<evidence type="ECO:0000313" key="5">
    <source>
        <dbReference type="Proteomes" id="UP001524473"/>
    </source>
</evidence>
<comment type="caution">
    <text evidence="4">The sequence shown here is derived from an EMBL/GenBank/DDBJ whole genome shotgun (WGS) entry which is preliminary data.</text>
</comment>
<sequence>MNGIEIRQVFKRYGAVQALSNVNICFGEQKIYGLLGRNGAGKSTLLNVAANRIFADGGEVLVDGERAAENDRALSKLYLMSEKTYYPENMKVGTAFRWAKNFYPEFDEEYARNLAGSFVLNTSSRISALSTGYLSIFKLVMALSVNVPYVLLDEPVLGLDANHRELFYRILLAKYGEKPFTVVLSTHLIEEVASIIEDVVILKEGKVIRNESREELLSKGYTVSGGARAVEDYLRGREVLGVDAIGGLRTAYVLGKPDRSNPELEFSGLDLQKLFIQLTGM</sequence>
<feature type="domain" description="ABC transporter" evidence="3">
    <location>
        <begin position="4"/>
        <end position="229"/>
    </location>
</feature>
<keyword evidence="2 4" id="KW-0067">ATP-binding</keyword>
<accession>A0ABT1S4E1</accession>
<dbReference type="InterPro" id="IPR003593">
    <property type="entry name" value="AAA+_ATPase"/>
</dbReference>
<evidence type="ECO:0000259" key="3">
    <source>
        <dbReference type="PROSITE" id="PS50893"/>
    </source>
</evidence>
<organism evidence="4 5">
    <name type="scientific">Neglectibacter timonensis</name>
    <dbReference type="NCBI Taxonomy" id="1776382"/>
    <lineage>
        <taxon>Bacteria</taxon>
        <taxon>Bacillati</taxon>
        <taxon>Bacillota</taxon>
        <taxon>Clostridia</taxon>
        <taxon>Eubacteriales</taxon>
        <taxon>Oscillospiraceae</taxon>
        <taxon>Neglectibacter</taxon>
    </lineage>
</organism>
<dbReference type="RefSeq" id="WP_066863835.1">
    <property type="nucleotide sequence ID" value="NZ_CABKVV010000013.1"/>
</dbReference>
<reference evidence="4 5" key="1">
    <citation type="submission" date="2022-06" db="EMBL/GenBank/DDBJ databases">
        <title>Isolation of gut microbiota from human fecal samples.</title>
        <authorList>
            <person name="Pamer E.G."/>
            <person name="Barat B."/>
            <person name="Waligurski E."/>
            <person name="Medina S."/>
            <person name="Paddock L."/>
            <person name="Mostad J."/>
        </authorList>
    </citation>
    <scope>NUCLEOTIDE SEQUENCE [LARGE SCALE GENOMIC DNA]</scope>
    <source>
        <strain evidence="4 5">DFI.9.73</strain>
    </source>
</reference>
<dbReference type="Proteomes" id="UP001524473">
    <property type="component" value="Unassembled WGS sequence"/>
</dbReference>
<name>A0ABT1S4E1_9FIRM</name>
<dbReference type="InterPro" id="IPR027417">
    <property type="entry name" value="P-loop_NTPase"/>
</dbReference>